<dbReference type="InterPro" id="IPR027417">
    <property type="entry name" value="P-loop_NTPase"/>
</dbReference>
<feature type="binding site" evidence="8">
    <location>
        <begin position="14"/>
        <end position="22"/>
    </location>
    <ligand>
        <name>ATP</name>
        <dbReference type="ChEBI" id="CHEBI:30616"/>
    </ligand>
</feature>
<comment type="caution">
    <text evidence="10">The sequence shown here is derived from an EMBL/GenBank/DDBJ whole genome shotgun (WGS) entry which is preliminary data.</text>
</comment>
<dbReference type="Pfam" id="PF02224">
    <property type="entry name" value="Cytidylate_kin"/>
    <property type="match status" value="1"/>
</dbReference>
<comment type="similarity">
    <text evidence="1 8">Belongs to the cytidylate kinase family. Type 1 subfamily.</text>
</comment>
<dbReference type="AlphaFoldDB" id="A0A0P9DK28"/>
<dbReference type="Proteomes" id="UP000050509">
    <property type="component" value="Unassembled WGS sequence"/>
</dbReference>
<keyword evidence="3 8" id="KW-0547">Nucleotide-binding</keyword>
<dbReference type="NCBIfam" id="TIGR00017">
    <property type="entry name" value="cmk"/>
    <property type="match status" value="1"/>
</dbReference>
<dbReference type="GO" id="GO:0005737">
    <property type="term" value="C:cytoplasm"/>
    <property type="evidence" value="ECO:0007669"/>
    <property type="project" value="UniProtKB-SubCell"/>
</dbReference>
<evidence type="ECO:0000313" key="10">
    <source>
        <dbReference type="EMBL" id="KPV53857.1"/>
    </source>
</evidence>
<protein>
    <recommendedName>
        <fullName evidence="8">Cytidylate kinase</fullName>
        <shortName evidence="8">CK</shortName>
        <ecNumber evidence="8">2.7.4.25</ecNumber>
    </recommendedName>
    <alternativeName>
        <fullName evidence="8">Cytidine monophosphate kinase</fullName>
        <shortName evidence="8">CMP kinase</shortName>
    </alternativeName>
</protein>
<keyword evidence="11" id="KW-1185">Reference proteome</keyword>
<evidence type="ECO:0000256" key="5">
    <source>
        <dbReference type="ARBA" id="ARBA00022840"/>
    </source>
</evidence>
<sequence length="226" mass="24234">MTSPNSPDTITIDGPAGAGKSTLGALLAQRLGYLYFDTGIMYRALTWAALRRQLDLSDADALAGLAQDLAIDIAPPTQDDGRQFTVLIDNTDATWELRSASVEKSVSQVARHPAVRTIMRARQRAIGMRGQVVMVGRDIGTIVLPEARLKVYLEASLHARAARRAAELQARGLAADTGAIEADVARRDALDQHVMGRSPDALVLNNDDLSPEAEVDAIVAQLRAQG</sequence>
<evidence type="ECO:0000313" key="11">
    <source>
        <dbReference type="Proteomes" id="UP000050509"/>
    </source>
</evidence>
<keyword evidence="2 8" id="KW-0808">Transferase</keyword>
<keyword evidence="4 8" id="KW-0418">Kinase</keyword>
<dbReference type="GO" id="GO:0036431">
    <property type="term" value="F:dCMP kinase activity"/>
    <property type="evidence" value="ECO:0007669"/>
    <property type="project" value="InterPro"/>
</dbReference>
<organism evidence="10 11">
    <name type="scientific">Kouleothrix aurantiaca</name>
    <dbReference type="NCBI Taxonomy" id="186479"/>
    <lineage>
        <taxon>Bacteria</taxon>
        <taxon>Bacillati</taxon>
        <taxon>Chloroflexota</taxon>
        <taxon>Chloroflexia</taxon>
        <taxon>Chloroflexales</taxon>
        <taxon>Roseiflexineae</taxon>
        <taxon>Roseiflexaceae</taxon>
        <taxon>Kouleothrix</taxon>
    </lineage>
</organism>
<name>A0A0P9DK28_9CHLR</name>
<dbReference type="EC" id="2.7.4.25" evidence="8"/>
<evidence type="ECO:0000256" key="7">
    <source>
        <dbReference type="ARBA" id="ARBA00048478"/>
    </source>
</evidence>
<dbReference type="InterPro" id="IPR011994">
    <property type="entry name" value="Cytidylate_kinase_dom"/>
</dbReference>
<keyword evidence="5 8" id="KW-0067">ATP-binding</keyword>
<evidence type="ECO:0000256" key="2">
    <source>
        <dbReference type="ARBA" id="ARBA00022679"/>
    </source>
</evidence>
<proteinExistence type="inferred from homology"/>
<dbReference type="CDD" id="cd02020">
    <property type="entry name" value="CMPK"/>
    <property type="match status" value="1"/>
</dbReference>
<accession>A0A0P9DK28</accession>
<evidence type="ECO:0000256" key="4">
    <source>
        <dbReference type="ARBA" id="ARBA00022777"/>
    </source>
</evidence>
<keyword evidence="8" id="KW-0963">Cytoplasm</keyword>
<comment type="catalytic activity">
    <reaction evidence="6 8">
        <text>dCMP + ATP = dCDP + ADP</text>
        <dbReference type="Rhea" id="RHEA:25094"/>
        <dbReference type="ChEBI" id="CHEBI:30616"/>
        <dbReference type="ChEBI" id="CHEBI:57566"/>
        <dbReference type="ChEBI" id="CHEBI:58593"/>
        <dbReference type="ChEBI" id="CHEBI:456216"/>
        <dbReference type="EC" id="2.7.4.25"/>
    </reaction>
</comment>
<evidence type="ECO:0000256" key="6">
    <source>
        <dbReference type="ARBA" id="ARBA00047615"/>
    </source>
</evidence>
<dbReference type="EMBL" id="LJCR01000164">
    <property type="protein sequence ID" value="KPV53857.1"/>
    <property type="molecule type" value="Genomic_DNA"/>
</dbReference>
<evidence type="ECO:0000259" key="9">
    <source>
        <dbReference type="Pfam" id="PF02224"/>
    </source>
</evidence>
<dbReference type="HAMAP" id="MF_00238">
    <property type="entry name" value="Cytidyl_kinase_type1"/>
    <property type="match status" value="1"/>
</dbReference>
<reference evidence="10 11" key="1">
    <citation type="submission" date="2015-09" db="EMBL/GenBank/DDBJ databases">
        <title>Draft genome sequence of Kouleothrix aurantiaca JCM 19913.</title>
        <authorList>
            <person name="Hemp J."/>
        </authorList>
    </citation>
    <scope>NUCLEOTIDE SEQUENCE [LARGE SCALE GENOMIC DNA]</scope>
    <source>
        <strain evidence="10 11">COM-B</strain>
    </source>
</reference>
<dbReference type="InterPro" id="IPR003136">
    <property type="entry name" value="Cytidylate_kin"/>
</dbReference>
<gene>
    <name evidence="8" type="primary">cmk</name>
    <name evidence="10" type="ORF">SE17_07205</name>
</gene>
<dbReference type="GO" id="GO:0005524">
    <property type="term" value="F:ATP binding"/>
    <property type="evidence" value="ECO:0007669"/>
    <property type="project" value="UniProtKB-UniRule"/>
</dbReference>
<dbReference type="SUPFAM" id="SSF52540">
    <property type="entry name" value="P-loop containing nucleoside triphosphate hydrolases"/>
    <property type="match status" value="1"/>
</dbReference>
<comment type="catalytic activity">
    <reaction evidence="7 8">
        <text>CMP + ATP = CDP + ADP</text>
        <dbReference type="Rhea" id="RHEA:11600"/>
        <dbReference type="ChEBI" id="CHEBI:30616"/>
        <dbReference type="ChEBI" id="CHEBI:58069"/>
        <dbReference type="ChEBI" id="CHEBI:60377"/>
        <dbReference type="ChEBI" id="CHEBI:456216"/>
        <dbReference type="EC" id="2.7.4.25"/>
    </reaction>
</comment>
<dbReference type="GO" id="GO:0036430">
    <property type="term" value="F:CMP kinase activity"/>
    <property type="evidence" value="ECO:0007669"/>
    <property type="project" value="RHEA"/>
</dbReference>
<evidence type="ECO:0000256" key="8">
    <source>
        <dbReference type="HAMAP-Rule" id="MF_00238"/>
    </source>
</evidence>
<feature type="domain" description="Cytidylate kinase" evidence="9">
    <location>
        <begin position="10"/>
        <end position="222"/>
    </location>
</feature>
<dbReference type="PATRIC" id="fig|186479.3.peg.2509"/>
<dbReference type="GO" id="GO:0006220">
    <property type="term" value="P:pyrimidine nucleotide metabolic process"/>
    <property type="evidence" value="ECO:0007669"/>
    <property type="project" value="UniProtKB-UniRule"/>
</dbReference>
<evidence type="ECO:0000256" key="3">
    <source>
        <dbReference type="ARBA" id="ARBA00022741"/>
    </source>
</evidence>
<evidence type="ECO:0000256" key="1">
    <source>
        <dbReference type="ARBA" id="ARBA00009427"/>
    </source>
</evidence>
<dbReference type="Gene3D" id="3.40.50.300">
    <property type="entry name" value="P-loop containing nucleotide triphosphate hydrolases"/>
    <property type="match status" value="1"/>
</dbReference>
<comment type="subcellular location">
    <subcellularLocation>
        <location evidence="8">Cytoplasm</location>
    </subcellularLocation>
</comment>